<evidence type="ECO:0000313" key="2">
    <source>
        <dbReference type="Proteomes" id="UP001152531"/>
    </source>
</evidence>
<keyword evidence="2" id="KW-1185">Reference proteome</keyword>
<accession>A0ACA9YA39</accession>
<proteinExistence type="predicted"/>
<dbReference type="EMBL" id="CALSDN010000007">
    <property type="protein sequence ID" value="CAH6721905.1"/>
    <property type="molecule type" value="Genomic_DNA"/>
</dbReference>
<name>A0ACA9YA39_9ASCO</name>
<dbReference type="Proteomes" id="UP001152531">
    <property type="component" value="Unassembled WGS sequence"/>
</dbReference>
<organism evidence="1 2">
    <name type="scientific">[Candida] jaroonii</name>
    <dbReference type="NCBI Taxonomy" id="467808"/>
    <lineage>
        <taxon>Eukaryota</taxon>
        <taxon>Fungi</taxon>
        <taxon>Dikarya</taxon>
        <taxon>Ascomycota</taxon>
        <taxon>Saccharomycotina</taxon>
        <taxon>Pichiomycetes</taxon>
        <taxon>Debaryomycetaceae</taxon>
        <taxon>Yamadazyma</taxon>
    </lineage>
</organism>
<protein>
    <submittedName>
        <fullName evidence="1">Urea active transporter</fullName>
    </submittedName>
</protein>
<gene>
    <name evidence="1" type="ORF">CLIB1444_07S05094</name>
</gene>
<evidence type="ECO:0000313" key="1">
    <source>
        <dbReference type="EMBL" id="CAH6721905.1"/>
    </source>
</evidence>
<sequence>MSEVTGRVFSQSVGYGIIVGVGFAFAVLMVGITKLLTKYFNENQDSEMLLTAKRSIKTGLVASAVVSSWTIGSTLLLSCTASYSWGLSGAWWYGGGACVQIIIFSTLALEMKKKAPNCHTYQEIVSTRYGAPTHIVAVIYSLIQMVCYTTNLLINGSSIFAAITGVNRDAAIVLFPIGVIIYTLLGGIKATFLTDWTHTVIIYSLLLTFMFNCYATNSDIGSPDKLYDLLVEAANIRPIAGNEGGSLVTFASVQGGLFGLVLLGAGFAAACDSQLFQKAIAADHKTLTWGYILGGIAWFSLPFCLSTTLGLAAAGLENRSVFPTYPDPMTAEQVGAGLVMPFAAEALMGKSGVAMVLIMVFMAVTAAFSSETIAISAMVTHDLYKRYVDPNATGKKLVWVADITVIAFGVVCVALGIGLAHAGFEVSFITTASGIIVNVNVLAIIFTLFWKKFSAAAYIFGTILSTLIAFAVWFGYTVSQSGYISLATLSTNEALAAGNTVAVGVPILLMPIITWLKPANFDWDVWLEIKQDDNTDFDKAHGLTNVLSRDEATKLVLDERIKYDKELRKQSKIGFGFTVLFVLFFLILFPIPLYATNYIFTKTFFRGYIVVMFIWGFIAAGIIILLPMYEGKDAMIRLFNLAILKKGEKPAGDIYFVRSLDAVLKEDSADSTNKEPHKVTVEKA</sequence>
<reference evidence="1" key="1">
    <citation type="submission" date="2022-06" db="EMBL/GenBank/DDBJ databases">
        <authorList>
            <person name="Legras J.-L."/>
            <person name="Devillers H."/>
            <person name="Grondin C."/>
        </authorList>
    </citation>
    <scope>NUCLEOTIDE SEQUENCE</scope>
    <source>
        <strain evidence="1">CLIB 1444</strain>
    </source>
</reference>
<comment type="caution">
    <text evidence="1">The sequence shown here is derived from an EMBL/GenBank/DDBJ whole genome shotgun (WGS) entry which is preliminary data.</text>
</comment>